<dbReference type="EMBL" id="JAUTWS010000087">
    <property type="protein sequence ID" value="MDO9713394.1"/>
    <property type="molecule type" value="Genomic_DNA"/>
</dbReference>
<dbReference type="Proteomes" id="UP001243009">
    <property type="component" value="Unassembled WGS sequence"/>
</dbReference>
<keyword evidence="2" id="KW-1133">Transmembrane helix</keyword>
<organism evidence="3 4">
    <name type="scientific">Paracraurococcus lichenis</name>
    <dbReference type="NCBI Taxonomy" id="3064888"/>
    <lineage>
        <taxon>Bacteria</taxon>
        <taxon>Pseudomonadati</taxon>
        <taxon>Pseudomonadota</taxon>
        <taxon>Alphaproteobacteria</taxon>
        <taxon>Acetobacterales</taxon>
        <taxon>Roseomonadaceae</taxon>
        <taxon>Paracraurococcus</taxon>
    </lineage>
</organism>
<feature type="region of interest" description="Disordered" evidence="1">
    <location>
        <begin position="125"/>
        <end position="144"/>
    </location>
</feature>
<keyword evidence="2" id="KW-0472">Membrane</keyword>
<evidence type="ECO:0000313" key="3">
    <source>
        <dbReference type="EMBL" id="MDO9713394.1"/>
    </source>
</evidence>
<sequence>MNFVQMLDAAGLVLLVGQAGWIGLLYRRMGSLRGALDSAGEVIEQLDAASQRLDASAGGIARKVRDGVAEVDAKLITCRKVAQELTTASRNAEEIATRLDQAVRQSRRVTAARVTAPPREEVEPLGFTRRLAPARPDADPAAGQEAGRLLARDLTLAPTLSLRASDLMQTDARQTLKLEVG</sequence>
<feature type="compositionally biased region" description="Low complexity" evidence="1">
    <location>
        <begin position="129"/>
        <end position="142"/>
    </location>
</feature>
<dbReference type="RefSeq" id="WP_305108252.1">
    <property type="nucleotide sequence ID" value="NZ_JAUTWS010000087.1"/>
</dbReference>
<keyword evidence="4" id="KW-1185">Reference proteome</keyword>
<proteinExistence type="predicted"/>
<feature type="transmembrane region" description="Helical" evidence="2">
    <location>
        <begin position="6"/>
        <end position="26"/>
    </location>
</feature>
<evidence type="ECO:0000256" key="1">
    <source>
        <dbReference type="SAM" id="MobiDB-lite"/>
    </source>
</evidence>
<evidence type="ECO:0000256" key="2">
    <source>
        <dbReference type="SAM" id="Phobius"/>
    </source>
</evidence>
<name>A0ABT9EB13_9PROT</name>
<protein>
    <recommendedName>
        <fullName evidence="5">DUF948 domain-containing protein</fullName>
    </recommendedName>
</protein>
<gene>
    <name evidence="3" type="ORF">Q7A36_34020</name>
</gene>
<evidence type="ECO:0000313" key="4">
    <source>
        <dbReference type="Proteomes" id="UP001243009"/>
    </source>
</evidence>
<accession>A0ABT9EB13</accession>
<comment type="caution">
    <text evidence="3">The sequence shown here is derived from an EMBL/GenBank/DDBJ whole genome shotgun (WGS) entry which is preliminary data.</text>
</comment>
<evidence type="ECO:0008006" key="5">
    <source>
        <dbReference type="Google" id="ProtNLM"/>
    </source>
</evidence>
<reference evidence="3 4" key="1">
    <citation type="submission" date="2023-08" db="EMBL/GenBank/DDBJ databases">
        <title>The draft genome sequence of Paracraurococcus sp. LOR1-02.</title>
        <authorList>
            <person name="Kingkaew E."/>
            <person name="Tanasupawat S."/>
        </authorList>
    </citation>
    <scope>NUCLEOTIDE SEQUENCE [LARGE SCALE GENOMIC DNA]</scope>
    <source>
        <strain evidence="3 4">LOR1-02</strain>
    </source>
</reference>
<keyword evidence="2" id="KW-0812">Transmembrane</keyword>